<evidence type="ECO:0000313" key="4">
    <source>
        <dbReference type="Proteomes" id="UP000249203"/>
    </source>
</evidence>
<evidence type="ECO:0000313" key="2">
    <source>
        <dbReference type="EMBL" id="RAJ96537.1"/>
    </source>
</evidence>
<keyword evidence="1" id="KW-1133">Transmembrane helix</keyword>
<gene>
    <name evidence="2" type="ORF">B0I24_108116</name>
    <name evidence="3" type="ORF">CWE07_09385</name>
</gene>
<evidence type="ECO:0000313" key="3">
    <source>
        <dbReference type="EMBL" id="RUO23718.1"/>
    </source>
</evidence>
<feature type="transmembrane region" description="Helical" evidence="1">
    <location>
        <begin position="6"/>
        <end position="23"/>
    </location>
</feature>
<sequence length="107" mass="12593">MFDLHSVLGLAAIATIAGLFWQFRRLGERAQAHAQHYCKQHKLQYLDIARQHGKFRLSRRGPVWQTEFTFGFSSDREHRYEGTLIYANTRLQRVDMPVYRTLEPDVA</sequence>
<dbReference type="RefSeq" id="WP_111569703.1">
    <property type="nucleotide sequence ID" value="NZ_PIPK01000008.1"/>
</dbReference>
<accession>A0A327WUR3</accession>
<dbReference type="EMBL" id="PIPK01000008">
    <property type="protein sequence ID" value="RUO23718.1"/>
    <property type="molecule type" value="Genomic_DNA"/>
</dbReference>
<evidence type="ECO:0000313" key="5">
    <source>
        <dbReference type="Proteomes" id="UP000287865"/>
    </source>
</evidence>
<dbReference type="EMBL" id="QLMD01000008">
    <property type="protein sequence ID" value="RAJ96537.1"/>
    <property type="molecule type" value="Genomic_DNA"/>
</dbReference>
<dbReference type="Proteomes" id="UP000287865">
    <property type="component" value="Unassembled WGS sequence"/>
</dbReference>
<dbReference type="Proteomes" id="UP000249203">
    <property type="component" value="Unassembled WGS sequence"/>
</dbReference>
<keyword evidence="1" id="KW-0472">Membrane</keyword>
<dbReference type="AlphaFoldDB" id="A0A327WUR3"/>
<dbReference type="InterPro" id="IPR021732">
    <property type="entry name" value="DUF3301"/>
</dbReference>
<keyword evidence="1" id="KW-0812">Transmembrane</keyword>
<comment type="caution">
    <text evidence="2">The sequence shown here is derived from an EMBL/GenBank/DDBJ whole genome shotgun (WGS) entry which is preliminary data.</text>
</comment>
<reference evidence="2 4" key="2">
    <citation type="submission" date="2018-06" db="EMBL/GenBank/DDBJ databases">
        <title>Genomic Encyclopedia of Type Strains, Phase III (KMG-III): the genomes of soil and plant-associated and newly described type strains.</title>
        <authorList>
            <person name="Whitman W."/>
        </authorList>
    </citation>
    <scope>NUCLEOTIDE SEQUENCE [LARGE SCALE GENOMIC DNA]</scope>
    <source>
        <strain evidence="2 4">CGMCC 1.15366</strain>
    </source>
</reference>
<keyword evidence="5" id="KW-1185">Reference proteome</keyword>
<reference evidence="3 5" key="1">
    <citation type="journal article" date="2018" name="Front. Microbiol.">
        <title>Genome-Based Analysis Reveals the Taxonomy and Diversity of the Family Idiomarinaceae.</title>
        <authorList>
            <person name="Liu Y."/>
            <person name="Lai Q."/>
            <person name="Shao Z."/>
        </authorList>
    </citation>
    <scope>NUCLEOTIDE SEQUENCE [LARGE SCALE GENOMIC DNA]</scope>
    <source>
        <strain evidence="3 5">CF12-14</strain>
    </source>
</reference>
<evidence type="ECO:0000256" key="1">
    <source>
        <dbReference type="SAM" id="Phobius"/>
    </source>
</evidence>
<name>A0A327WUR3_9GAMM</name>
<organism evidence="2 4">
    <name type="scientific">Aliidiomarina maris</name>
    <dbReference type="NCBI Taxonomy" id="531312"/>
    <lineage>
        <taxon>Bacteria</taxon>
        <taxon>Pseudomonadati</taxon>
        <taxon>Pseudomonadota</taxon>
        <taxon>Gammaproteobacteria</taxon>
        <taxon>Alteromonadales</taxon>
        <taxon>Idiomarinaceae</taxon>
        <taxon>Aliidiomarina</taxon>
    </lineage>
</organism>
<dbReference type="Pfam" id="PF11743">
    <property type="entry name" value="DUF3301"/>
    <property type="match status" value="1"/>
</dbReference>
<protein>
    <submittedName>
        <fullName evidence="3">DUF3301 domain-containing protein</fullName>
    </submittedName>
    <submittedName>
        <fullName evidence="2">Uncharacterized protein DUF3301</fullName>
    </submittedName>
</protein>
<proteinExistence type="predicted"/>
<dbReference type="OrthoDB" id="5959530at2"/>